<keyword evidence="6 9" id="KW-0238">DNA-binding</keyword>
<protein>
    <recommendedName>
        <fullName evidence="9 10">Flagellar transcriptional regulator FlhC</fullName>
    </recommendedName>
</protein>
<evidence type="ECO:0000256" key="9">
    <source>
        <dbReference type="HAMAP-Rule" id="MF_01891"/>
    </source>
</evidence>
<dbReference type="PIRSF" id="PIRSF003159">
    <property type="entry name" value="FlhC"/>
    <property type="match status" value="1"/>
</dbReference>
<dbReference type="OrthoDB" id="5570801at2"/>
<keyword evidence="11" id="KW-0966">Cell projection</keyword>
<keyword evidence="8 9" id="KW-0804">Transcription</keyword>
<keyword evidence="7 9" id="KW-0010">Activator</keyword>
<feature type="binding site" evidence="9">
    <location>
        <position position="160"/>
    </location>
    <ligand>
        <name>Zn(2+)</name>
        <dbReference type="ChEBI" id="CHEBI:29105"/>
    </ligand>
</feature>
<dbReference type="NCBIfam" id="NF009365">
    <property type="entry name" value="PRK12722.1"/>
    <property type="match status" value="1"/>
</dbReference>
<sequence>MAVKSLVDEMHQVQMAIELIELGARLQVLETETDLSRARLIKLYKEVRGMSPPKGMLPFSTDWFITWLPNIHSSLFFNIYQRMLEDHGCERMGAFVRAFRLYLEQLALEGVEPVLGLTRAWTLVRFFESDMLELNKCTHCSGQFVAHAHTPSHDFVCGICQPPSRAGKTRKRREAALNEARAKLVESVHPMTADAMPVAPRLRA</sequence>
<dbReference type="HAMAP" id="MF_01891">
    <property type="entry name" value="FhlC"/>
    <property type="match status" value="1"/>
</dbReference>
<reference evidence="11 12" key="1">
    <citation type="submission" date="2016-10" db="EMBL/GenBank/DDBJ databases">
        <authorList>
            <person name="de Groot N.N."/>
        </authorList>
    </citation>
    <scope>NUCLEOTIDE SEQUENCE [LARGE SCALE GENOMIC DNA]</scope>
    <source>
        <strain evidence="11 12">DSM 14789</strain>
    </source>
</reference>
<feature type="binding site" evidence="9">
    <location>
        <position position="140"/>
    </location>
    <ligand>
        <name>Zn(2+)</name>
        <dbReference type="ChEBI" id="CHEBI:29105"/>
    </ligand>
</feature>
<keyword evidence="4 9" id="KW-0862">Zinc</keyword>
<evidence type="ECO:0000256" key="2">
    <source>
        <dbReference type="ARBA" id="ARBA00022723"/>
    </source>
</evidence>
<dbReference type="Proteomes" id="UP000198654">
    <property type="component" value="Unassembled WGS sequence"/>
</dbReference>
<dbReference type="GO" id="GO:0003677">
    <property type="term" value="F:DNA binding"/>
    <property type="evidence" value="ECO:0007669"/>
    <property type="project" value="UniProtKB-UniRule"/>
</dbReference>
<evidence type="ECO:0000256" key="4">
    <source>
        <dbReference type="ARBA" id="ARBA00022833"/>
    </source>
</evidence>
<evidence type="ECO:0000256" key="10">
    <source>
        <dbReference type="PIRNR" id="PIRNR003159"/>
    </source>
</evidence>
<dbReference type="GO" id="GO:1902208">
    <property type="term" value="P:regulation of bacterial-type flagellum assembly"/>
    <property type="evidence" value="ECO:0007669"/>
    <property type="project" value="UniProtKB-UniRule"/>
</dbReference>
<keyword evidence="5 9" id="KW-0805">Transcription regulation</keyword>
<dbReference type="GO" id="GO:0044781">
    <property type="term" value="P:bacterial-type flagellum organization"/>
    <property type="evidence" value="ECO:0007669"/>
    <property type="project" value="UniProtKB-KW"/>
</dbReference>
<dbReference type="RefSeq" id="WP_089725242.1">
    <property type="nucleotide sequence ID" value="NZ_FNGI01000001.1"/>
</dbReference>
<dbReference type="GO" id="GO:0005737">
    <property type="term" value="C:cytoplasm"/>
    <property type="evidence" value="ECO:0007669"/>
    <property type="project" value="UniProtKB-SubCell"/>
</dbReference>
<name>A0A1G9FYH5_9GAMM</name>
<comment type="similarity">
    <text evidence="9 10">Belongs to the FlhC family.</text>
</comment>
<comment type="subunit">
    <text evidence="9">Heterohexamer composed of two FlhC and four FlhD subunits. Each FlhC binds a FlhD dimer, forming a heterotrimer, and a hexamer assembles by dimerization of two heterotrimers.</text>
</comment>
<evidence type="ECO:0000256" key="1">
    <source>
        <dbReference type="ARBA" id="ARBA00022490"/>
    </source>
</evidence>
<evidence type="ECO:0000256" key="5">
    <source>
        <dbReference type="ARBA" id="ARBA00023015"/>
    </source>
</evidence>
<evidence type="ECO:0000256" key="3">
    <source>
        <dbReference type="ARBA" id="ARBA00022795"/>
    </source>
</evidence>
<evidence type="ECO:0000256" key="6">
    <source>
        <dbReference type="ARBA" id="ARBA00023125"/>
    </source>
</evidence>
<dbReference type="Pfam" id="PF05280">
    <property type="entry name" value="FlhC"/>
    <property type="match status" value="1"/>
</dbReference>
<dbReference type="GO" id="GO:0045893">
    <property type="term" value="P:positive regulation of DNA-templated transcription"/>
    <property type="evidence" value="ECO:0007669"/>
    <property type="project" value="InterPro"/>
</dbReference>
<dbReference type="EMBL" id="FNGI01000001">
    <property type="protein sequence ID" value="SDK93454.1"/>
    <property type="molecule type" value="Genomic_DNA"/>
</dbReference>
<keyword evidence="12" id="KW-1185">Reference proteome</keyword>
<comment type="cofactor">
    <cofactor evidence="9">
        <name>Zn(2+)</name>
        <dbReference type="ChEBI" id="CHEBI:29105"/>
    </cofactor>
    <text evidence="9">Binds 1 zinc ion per subunit.</text>
</comment>
<accession>A0A1G9FYH5</accession>
<evidence type="ECO:0000313" key="12">
    <source>
        <dbReference type="Proteomes" id="UP000198654"/>
    </source>
</evidence>
<keyword evidence="2 9" id="KW-0479">Metal-binding</keyword>
<feature type="binding site" evidence="9">
    <location>
        <position position="157"/>
    </location>
    <ligand>
        <name>Zn(2+)</name>
        <dbReference type="ChEBI" id="CHEBI:29105"/>
    </ligand>
</feature>
<organism evidence="11 12">
    <name type="scientific">Modicisalibacter muralis</name>
    <dbReference type="NCBI Taxonomy" id="119000"/>
    <lineage>
        <taxon>Bacteria</taxon>
        <taxon>Pseudomonadati</taxon>
        <taxon>Pseudomonadota</taxon>
        <taxon>Gammaproteobacteria</taxon>
        <taxon>Oceanospirillales</taxon>
        <taxon>Halomonadaceae</taxon>
        <taxon>Modicisalibacter</taxon>
    </lineage>
</organism>
<proteinExistence type="inferred from homology"/>
<evidence type="ECO:0000256" key="8">
    <source>
        <dbReference type="ARBA" id="ARBA00023163"/>
    </source>
</evidence>
<keyword evidence="1 9" id="KW-0963">Cytoplasm</keyword>
<feature type="binding site" evidence="9">
    <location>
        <position position="137"/>
    </location>
    <ligand>
        <name>Zn(2+)</name>
        <dbReference type="ChEBI" id="CHEBI:29105"/>
    </ligand>
</feature>
<keyword evidence="3 9" id="KW-1005">Bacterial flagellum biogenesis</keyword>
<evidence type="ECO:0000256" key="7">
    <source>
        <dbReference type="ARBA" id="ARBA00023159"/>
    </source>
</evidence>
<gene>
    <name evidence="9" type="primary">flhC</name>
    <name evidence="11" type="ORF">SAMN05661010_00550</name>
</gene>
<dbReference type="AlphaFoldDB" id="A0A1G9FYH5"/>
<dbReference type="SUPFAM" id="SSF160930">
    <property type="entry name" value="FlhC-like"/>
    <property type="match status" value="1"/>
</dbReference>
<keyword evidence="11" id="KW-0969">Cilium</keyword>
<comment type="function">
    <text evidence="9">Functions in complex with FlhD as a master transcriptional regulator that regulates transcription of several flagellar and non-flagellar operons by binding to their promoter region. Activates expression of class 2 flagellar genes, including fliA, which is a flagellum-specific sigma factor that turns on the class 3 genes. Also regulates genes whose products function in a variety of physiological pathways.</text>
</comment>
<dbReference type="GO" id="GO:0008270">
    <property type="term" value="F:zinc ion binding"/>
    <property type="evidence" value="ECO:0007669"/>
    <property type="project" value="UniProtKB-UniRule"/>
</dbReference>
<comment type="subcellular location">
    <subcellularLocation>
        <location evidence="9 10">Cytoplasm</location>
    </subcellularLocation>
</comment>
<dbReference type="InterPro" id="IPR007944">
    <property type="entry name" value="FlhC"/>
</dbReference>
<keyword evidence="11" id="KW-0282">Flagellum</keyword>
<evidence type="ECO:0000313" key="11">
    <source>
        <dbReference type="EMBL" id="SDK93454.1"/>
    </source>
</evidence>
<dbReference type="STRING" id="119000.SAMN05661010_00550"/>